<dbReference type="PANTHER" id="PTHR31001:SF61">
    <property type="entry name" value="ZN(II)2CYS6 TRANSCRIPTION FACTOR (EUROFUNG)"/>
    <property type="match status" value="1"/>
</dbReference>
<keyword evidence="6" id="KW-1185">Reference proteome</keyword>
<comment type="subcellular location">
    <subcellularLocation>
        <location evidence="1">Nucleus</location>
    </subcellularLocation>
</comment>
<dbReference type="Pfam" id="PF04082">
    <property type="entry name" value="Fungal_trans"/>
    <property type="match status" value="1"/>
</dbReference>
<sequence length="636" mass="72766">MPKGQITLRPCTTSMWEMFCEEQAQPVRLSSCADDKTQSAKPIHNTSQSYNTENQTAKSSKPQPPRFSFISRKCFSAVLAEHRSELSYEPENGMENGSQMHSVDAERLQAASNVLRLLYDSPAYDSLIRRYYQRTWVTITPNKIIESVLCSMRLIFDGFDPDNNNTQFQDFANQMFYNSSRSLTTRGSMTVEEYCASFTGRYFRWEALGNVFAVAGLSLMPTPDNDPTFVKKAADPQAKEELLAQVLEASGICLSFCDQAASSNELLGFFQYNDLMLRTQQYGDSSHQAWRRLGDLTAMIYAAGLHQEINLTDDCPFFLRQWRRSCFAAAFYADKTIATFVGRPPLMNYRYCTLTSPLDLSEEVLLTGGNALTQAVAKLDMAGWDTEGNRHRISFPRLRYLLSIFREEALEIALGTFPLPEIVETTSRILEKARTTWEATPNHLRYDRQVKPACFEPVHIPFTILLVYLDYLHSCFLLQRSLVKRANAGQEDLFQTSRQLLGVIIKISAERDPLIDLSRHYSWIVLYYGLPSASVLTLELLRQTQEIEPQTVKLPRAEIIRNLSVFVSCLSWVARPTHGNYHMCREAEKKLSHFLNQILDPQPVQGEIFDDATSDLDHFLNWYTFNNWDFNSELLS</sequence>
<dbReference type="CDD" id="cd12148">
    <property type="entry name" value="fungal_TF_MHR"/>
    <property type="match status" value="1"/>
</dbReference>
<evidence type="ECO:0000313" key="6">
    <source>
        <dbReference type="Proteomes" id="UP001338125"/>
    </source>
</evidence>
<keyword evidence="2" id="KW-0539">Nucleus</keyword>
<proteinExistence type="predicted"/>
<feature type="domain" description="Xylanolytic transcriptional activator regulatory" evidence="4">
    <location>
        <begin position="289"/>
        <end position="363"/>
    </location>
</feature>
<dbReference type="SMART" id="SM00906">
    <property type="entry name" value="Fungal_trans"/>
    <property type="match status" value="1"/>
</dbReference>
<dbReference type="InterPro" id="IPR007219">
    <property type="entry name" value="XnlR_reg_dom"/>
</dbReference>
<feature type="region of interest" description="Disordered" evidence="3">
    <location>
        <begin position="31"/>
        <end position="65"/>
    </location>
</feature>
<gene>
    <name evidence="5" type="ORF">PT974_00419</name>
</gene>
<dbReference type="EMBL" id="JAVFKD010000001">
    <property type="protein sequence ID" value="KAK5998049.1"/>
    <property type="molecule type" value="Genomic_DNA"/>
</dbReference>
<dbReference type="Proteomes" id="UP001338125">
    <property type="component" value="Unassembled WGS sequence"/>
</dbReference>
<evidence type="ECO:0000256" key="1">
    <source>
        <dbReference type="ARBA" id="ARBA00004123"/>
    </source>
</evidence>
<evidence type="ECO:0000313" key="5">
    <source>
        <dbReference type="EMBL" id="KAK5998049.1"/>
    </source>
</evidence>
<dbReference type="PANTHER" id="PTHR31001">
    <property type="entry name" value="UNCHARACTERIZED TRANSCRIPTIONAL REGULATORY PROTEIN"/>
    <property type="match status" value="1"/>
</dbReference>
<feature type="compositionally biased region" description="Polar residues" evidence="3">
    <location>
        <begin position="44"/>
        <end position="61"/>
    </location>
</feature>
<organism evidence="5 6">
    <name type="scientific">Cladobotryum mycophilum</name>
    <dbReference type="NCBI Taxonomy" id="491253"/>
    <lineage>
        <taxon>Eukaryota</taxon>
        <taxon>Fungi</taxon>
        <taxon>Dikarya</taxon>
        <taxon>Ascomycota</taxon>
        <taxon>Pezizomycotina</taxon>
        <taxon>Sordariomycetes</taxon>
        <taxon>Hypocreomycetidae</taxon>
        <taxon>Hypocreales</taxon>
        <taxon>Hypocreaceae</taxon>
        <taxon>Cladobotryum</taxon>
    </lineage>
</organism>
<accession>A0ABR0T110</accession>
<comment type="caution">
    <text evidence="5">The sequence shown here is derived from an EMBL/GenBank/DDBJ whole genome shotgun (WGS) entry which is preliminary data.</text>
</comment>
<dbReference type="InterPro" id="IPR050613">
    <property type="entry name" value="Sec_Metabolite_Reg"/>
</dbReference>
<reference evidence="5 6" key="1">
    <citation type="submission" date="2024-01" db="EMBL/GenBank/DDBJ databases">
        <title>Complete genome of Cladobotryum mycophilum ATHUM6906.</title>
        <authorList>
            <person name="Christinaki A.C."/>
            <person name="Myridakis A.I."/>
            <person name="Kouvelis V.N."/>
        </authorList>
    </citation>
    <scope>NUCLEOTIDE SEQUENCE [LARGE SCALE GENOMIC DNA]</scope>
    <source>
        <strain evidence="5 6">ATHUM6906</strain>
    </source>
</reference>
<evidence type="ECO:0000259" key="4">
    <source>
        <dbReference type="SMART" id="SM00906"/>
    </source>
</evidence>
<evidence type="ECO:0000256" key="2">
    <source>
        <dbReference type="ARBA" id="ARBA00023242"/>
    </source>
</evidence>
<name>A0ABR0T110_9HYPO</name>
<protein>
    <recommendedName>
        <fullName evidence="4">Xylanolytic transcriptional activator regulatory domain-containing protein</fullName>
    </recommendedName>
</protein>
<evidence type="ECO:0000256" key="3">
    <source>
        <dbReference type="SAM" id="MobiDB-lite"/>
    </source>
</evidence>